<dbReference type="AlphaFoldDB" id="A0A6J1DYT9"/>
<feature type="domain" description="TF-B3" evidence="6">
    <location>
        <begin position="197"/>
        <end position="275"/>
    </location>
</feature>
<comment type="subcellular location">
    <subcellularLocation>
        <location evidence="1">Nucleus</location>
    </subcellularLocation>
</comment>
<evidence type="ECO:0000256" key="5">
    <source>
        <dbReference type="ARBA" id="ARBA00023242"/>
    </source>
</evidence>
<dbReference type="RefSeq" id="XP_022158239.1">
    <property type="nucleotide sequence ID" value="XM_022302547.1"/>
</dbReference>
<dbReference type="InterPro" id="IPR003340">
    <property type="entry name" value="B3_DNA-bd"/>
</dbReference>
<dbReference type="PANTHER" id="PTHR31920:SF37">
    <property type="entry name" value="B3 DOMAIN-CONTAINING TRANSCRIPTION FACTOR VRN1"/>
    <property type="match status" value="1"/>
</dbReference>
<evidence type="ECO:0000259" key="6">
    <source>
        <dbReference type="PROSITE" id="PS50863"/>
    </source>
</evidence>
<dbReference type="PANTHER" id="PTHR31920">
    <property type="entry name" value="B3 DOMAIN-CONTAINING"/>
    <property type="match status" value="1"/>
</dbReference>
<name>A0A6J1DYT9_MOMCH</name>
<keyword evidence="7" id="KW-1185">Reference proteome</keyword>
<evidence type="ECO:0000256" key="3">
    <source>
        <dbReference type="ARBA" id="ARBA00023125"/>
    </source>
</evidence>
<evidence type="ECO:0000313" key="7">
    <source>
        <dbReference type="Proteomes" id="UP000504603"/>
    </source>
</evidence>
<dbReference type="Gene3D" id="2.40.330.10">
    <property type="entry name" value="DNA-binding pseudobarrel domain"/>
    <property type="match status" value="4"/>
</dbReference>
<evidence type="ECO:0000256" key="1">
    <source>
        <dbReference type="ARBA" id="ARBA00004123"/>
    </source>
</evidence>
<keyword evidence="2" id="KW-0805">Transcription regulation</keyword>
<keyword evidence="3" id="KW-0238">DNA-binding</keyword>
<feature type="domain" description="TF-B3" evidence="6">
    <location>
        <begin position="277"/>
        <end position="359"/>
    </location>
</feature>
<evidence type="ECO:0000256" key="4">
    <source>
        <dbReference type="ARBA" id="ARBA00023163"/>
    </source>
</evidence>
<dbReference type="OrthoDB" id="1688597at2759"/>
<dbReference type="GO" id="GO:0005634">
    <property type="term" value="C:nucleus"/>
    <property type="evidence" value="ECO:0007669"/>
    <property type="project" value="UniProtKB-SubCell"/>
</dbReference>
<dbReference type="GO" id="GO:0003677">
    <property type="term" value="F:DNA binding"/>
    <property type="evidence" value="ECO:0007669"/>
    <property type="project" value="UniProtKB-KW"/>
</dbReference>
<sequence>MPSFKSPTPHFFKVILHRTLQQQKLEIPTKFVREYGVQALLSSKTCLKVADGREWNVGLAKSDGRVWFDDGWQKFVEFYSIGLEDFLMFRYERKPSSFRVVIFDNSTMEIEYPVKRIRLDRADGRVKMESGSDNLDLVFCSEEKALDFKVGQDSSDVDGKSMNIKHGGRKLPSTTSQRERAMVKATDFQSTTLNPSFVCKIWPSHLLSGKALHVPRSFTEMHLEGPVEVILEVSDGRTWRARCGMYYWNNRTRRMADLRNGWNKFARDNKLQVGDEIPKKFVREYNGVLVQALLSSKMCLKVADGREWNLGLAKSNGRVWFSDGWQKFAEFYSLGFGHFLVFRYESQSSSFHVVVFDISATEIEYPAKSIRLDKVEEMVKIESGGDNIDHMVIWLDDFKVGQDSFAIEKPMNGEDRRWMKLPSTASQRERAMAKATDFQSTTLNPCFMCKISHSHVYPGKSLHVPKSFAEMHLKLEGPVELNLEVPDGRIWNARCSFYGATHRIRRRTMLGSGWKRFARDNSLQVGDVCVFEMMRKNSRRISLKVYIFQAS</sequence>
<gene>
    <name evidence="8" type="primary">LOC111024772</name>
</gene>
<organism evidence="7 8">
    <name type="scientific">Momordica charantia</name>
    <name type="common">Bitter gourd</name>
    <name type="synonym">Balsam pear</name>
    <dbReference type="NCBI Taxonomy" id="3673"/>
    <lineage>
        <taxon>Eukaryota</taxon>
        <taxon>Viridiplantae</taxon>
        <taxon>Streptophyta</taxon>
        <taxon>Embryophyta</taxon>
        <taxon>Tracheophyta</taxon>
        <taxon>Spermatophyta</taxon>
        <taxon>Magnoliopsida</taxon>
        <taxon>eudicotyledons</taxon>
        <taxon>Gunneridae</taxon>
        <taxon>Pentapetalae</taxon>
        <taxon>rosids</taxon>
        <taxon>fabids</taxon>
        <taxon>Cucurbitales</taxon>
        <taxon>Cucurbitaceae</taxon>
        <taxon>Momordiceae</taxon>
        <taxon>Momordica</taxon>
    </lineage>
</organism>
<evidence type="ECO:0000256" key="2">
    <source>
        <dbReference type="ARBA" id="ARBA00023015"/>
    </source>
</evidence>
<dbReference type="Proteomes" id="UP000504603">
    <property type="component" value="Unplaced"/>
</dbReference>
<feature type="domain" description="TF-B3" evidence="6">
    <location>
        <begin position="10"/>
        <end position="106"/>
    </location>
</feature>
<keyword evidence="5" id="KW-0539">Nucleus</keyword>
<reference evidence="8" key="1">
    <citation type="submission" date="2025-08" db="UniProtKB">
        <authorList>
            <consortium name="RefSeq"/>
        </authorList>
    </citation>
    <scope>IDENTIFICATION</scope>
    <source>
        <strain evidence="8">OHB3-1</strain>
    </source>
</reference>
<evidence type="ECO:0000313" key="8">
    <source>
        <dbReference type="RefSeq" id="XP_022158239.1"/>
    </source>
</evidence>
<dbReference type="SUPFAM" id="SSF101936">
    <property type="entry name" value="DNA-binding pseudobarrel domain"/>
    <property type="match status" value="4"/>
</dbReference>
<dbReference type="InterPro" id="IPR050655">
    <property type="entry name" value="Plant_B3_domain"/>
</dbReference>
<feature type="domain" description="TF-B3" evidence="6">
    <location>
        <begin position="447"/>
        <end position="551"/>
    </location>
</feature>
<dbReference type="SMART" id="SM01019">
    <property type="entry name" value="B3"/>
    <property type="match status" value="4"/>
</dbReference>
<dbReference type="Pfam" id="PF02362">
    <property type="entry name" value="B3"/>
    <property type="match status" value="4"/>
</dbReference>
<dbReference type="GeneID" id="111024772"/>
<protein>
    <submittedName>
        <fullName evidence="8">B3 domain-containing transcription factor VRN1-like</fullName>
    </submittedName>
</protein>
<proteinExistence type="predicted"/>
<accession>A0A6J1DYT9</accession>
<dbReference type="PROSITE" id="PS50863">
    <property type="entry name" value="B3"/>
    <property type="match status" value="4"/>
</dbReference>
<dbReference type="InterPro" id="IPR015300">
    <property type="entry name" value="DNA-bd_pseudobarrel_sf"/>
</dbReference>
<dbReference type="KEGG" id="mcha:111024772"/>
<keyword evidence="4" id="KW-0804">Transcription</keyword>
<dbReference type="CDD" id="cd10017">
    <property type="entry name" value="B3_DNA"/>
    <property type="match status" value="4"/>
</dbReference>